<dbReference type="Pfam" id="PF06868">
    <property type="entry name" value="DUF1257"/>
    <property type="match status" value="1"/>
</dbReference>
<dbReference type="Proteomes" id="UP000016649">
    <property type="component" value="Unassembled WGS sequence"/>
</dbReference>
<sequence length="135" mass="15697">MSHVSKIDTQIQDLIYLKKALKTLDIDYIEAENNCLLTVEGYGKQEAIENCVMEIKTGCKYGIGIRKKEKGYEILADWWAIETFTGQTQDDILNKITRQYAYETVIDKIKDMGYSIVQEECDVKNTTRIMVRRWA</sequence>
<dbReference type="PANTHER" id="PTHR39638:SF2">
    <property type="entry name" value="YCF35"/>
    <property type="match status" value="1"/>
</dbReference>
<proteinExistence type="predicted"/>
<organism evidence="1 2">
    <name type="scientific">Treponema lecithinolyticum ATCC 700332</name>
    <dbReference type="NCBI Taxonomy" id="1321815"/>
    <lineage>
        <taxon>Bacteria</taxon>
        <taxon>Pseudomonadati</taxon>
        <taxon>Spirochaetota</taxon>
        <taxon>Spirochaetia</taxon>
        <taxon>Spirochaetales</taxon>
        <taxon>Treponemataceae</taxon>
        <taxon>Treponema</taxon>
    </lineage>
</organism>
<name>A0ABN0P0M0_TRELE</name>
<dbReference type="InterPro" id="IPR009666">
    <property type="entry name" value="Uncharacterised_Ycf35"/>
</dbReference>
<dbReference type="PANTHER" id="PTHR39638">
    <property type="entry name" value="YCF35"/>
    <property type="match status" value="1"/>
</dbReference>
<accession>A0ABN0P0M0</accession>
<dbReference type="RefSeq" id="WP_021688033.1">
    <property type="nucleotide sequence ID" value="NZ_KI260570.1"/>
</dbReference>
<comment type="caution">
    <text evidence="1">The sequence shown here is derived from an EMBL/GenBank/DDBJ whole genome shotgun (WGS) entry which is preliminary data.</text>
</comment>
<protein>
    <recommendedName>
        <fullName evidence="3">DUF1257 domain-containing protein</fullName>
    </recommendedName>
</protein>
<gene>
    <name evidence="1" type="ORF">HMPREF9193_00521</name>
</gene>
<keyword evidence="2" id="KW-1185">Reference proteome</keyword>
<evidence type="ECO:0000313" key="1">
    <source>
        <dbReference type="EMBL" id="ERJ94007.1"/>
    </source>
</evidence>
<evidence type="ECO:0000313" key="2">
    <source>
        <dbReference type="Proteomes" id="UP000016649"/>
    </source>
</evidence>
<evidence type="ECO:0008006" key="3">
    <source>
        <dbReference type="Google" id="ProtNLM"/>
    </source>
</evidence>
<reference evidence="1 2" key="1">
    <citation type="submission" date="2013-08" db="EMBL/GenBank/DDBJ databases">
        <authorList>
            <person name="Weinstock G."/>
            <person name="Sodergren E."/>
            <person name="Wylie T."/>
            <person name="Fulton L."/>
            <person name="Fulton R."/>
            <person name="Fronick C."/>
            <person name="O'Laughlin M."/>
            <person name="Godfrey J."/>
            <person name="Miner T."/>
            <person name="Herter B."/>
            <person name="Appelbaum E."/>
            <person name="Cordes M."/>
            <person name="Lek S."/>
            <person name="Wollam A."/>
            <person name="Pepin K.H."/>
            <person name="Palsikar V.B."/>
            <person name="Mitreva M."/>
            <person name="Wilson R.K."/>
        </authorList>
    </citation>
    <scope>NUCLEOTIDE SEQUENCE [LARGE SCALE GENOMIC DNA]</scope>
    <source>
        <strain evidence="1 2">ATCC 700332</strain>
    </source>
</reference>
<dbReference type="EMBL" id="AWVH01000008">
    <property type="protein sequence ID" value="ERJ94007.1"/>
    <property type="molecule type" value="Genomic_DNA"/>
</dbReference>